<dbReference type="Proteomes" id="UP000887579">
    <property type="component" value="Unplaced"/>
</dbReference>
<organism evidence="1 2">
    <name type="scientific">Panagrolaimus sp. ES5</name>
    <dbReference type="NCBI Taxonomy" id="591445"/>
    <lineage>
        <taxon>Eukaryota</taxon>
        <taxon>Metazoa</taxon>
        <taxon>Ecdysozoa</taxon>
        <taxon>Nematoda</taxon>
        <taxon>Chromadorea</taxon>
        <taxon>Rhabditida</taxon>
        <taxon>Tylenchina</taxon>
        <taxon>Panagrolaimomorpha</taxon>
        <taxon>Panagrolaimoidea</taxon>
        <taxon>Panagrolaimidae</taxon>
        <taxon>Panagrolaimus</taxon>
    </lineage>
</organism>
<sequence length="269" mass="30640">MTVDENPISLIEGKEFIKDRDIGYCKYGNGPIKCLFICGGVGCYKKDYPEIVLRAFKESEVTIICIDPPGYGTSRPPDRVQEVNRCKMDSEYCIELMKALNQTPFVCLGWSEGGRTAVHVASNGKHLVTHLILLATSTRVDWRGDMAFKGMRNTRQWLQSSREVYLEFYSDEYLQEQWSALCDVVAKVYSDLGGRFPSDLVLHTIKCPVLLINGGSDRFVMDPKLIQEKIPHALLEVHAQGPHELHIKYPRWFALKFMTFIKSNPSVKK</sequence>
<proteinExistence type="predicted"/>
<name>A0AC34FTJ8_9BILA</name>
<reference evidence="2" key="1">
    <citation type="submission" date="2022-11" db="UniProtKB">
        <authorList>
            <consortium name="WormBaseParasite"/>
        </authorList>
    </citation>
    <scope>IDENTIFICATION</scope>
</reference>
<evidence type="ECO:0000313" key="2">
    <source>
        <dbReference type="WBParaSite" id="ES5_v2.g20691.t1"/>
    </source>
</evidence>
<dbReference type="WBParaSite" id="ES5_v2.g20691.t1">
    <property type="protein sequence ID" value="ES5_v2.g20691.t1"/>
    <property type="gene ID" value="ES5_v2.g20691"/>
</dbReference>
<accession>A0AC34FTJ8</accession>
<protein>
    <submittedName>
        <fullName evidence="2">AB hydrolase-1 domain-containing protein</fullName>
    </submittedName>
</protein>
<evidence type="ECO:0000313" key="1">
    <source>
        <dbReference type="Proteomes" id="UP000887579"/>
    </source>
</evidence>